<dbReference type="PANTHER" id="PTHR30086">
    <property type="entry name" value="ARGININE EXPORTER PROTEIN ARGO"/>
    <property type="match status" value="1"/>
</dbReference>
<feature type="transmembrane region" description="Helical" evidence="6">
    <location>
        <begin position="179"/>
        <end position="197"/>
    </location>
</feature>
<feature type="transmembrane region" description="Helical" evidence="6">
    <location>
        <begin position="6"/>
        <end position="28"/>
    </location>
</feature>
<feature type="transmembrane region" description="Helical" evidence="6">
    <location>
        <begin position="120"/>
        <end position="136"/>
    </location>
</feature>
<protein>
    <submittedName>
        <fullName evidence="7">LysE family translocator</fullName>
    </submittedName>
</protein>
<comment type="subcellular location">
    <subcellularLocation>
        <location evidence="1">Cell membrane</location>
        <topology evidence="1">Multi-pass membrane protein</topology>
    </subcellularLocation>
</comment>
<dbReference type="Pfam" id="PF01810">
    <property type="entry name" value="LysE"/>
    <property type="match status" value="1"/>
</dbReference>
<dbReference type="Proteomes" id="UP001060336">
    <property type="component" value="Chromosome"/>
</dbReference>
<proteinExistence type="predicted"/>
<keyword evidence="4 6" id="KW-1133">Transmembrane helix</keyword>
<keyword evidence="3 6" id="KW-0812">Transmembrane</keyword>
<name>A0A9J7ALZ1_9PROT</name>
<evidence type="ECO:0000256" key="5">
    <source>
        <dbReference type="ARBA" id="ARBA00023136"/>
    </source>
</evidence>
<evidence type="ECO:0000313" key="7">
    <source>
        <dbReference type="EMBL" id="UUX47978.1"/>
    </source>
</evidence>
<dbReference type="EMBL" id="CP102480">
    <property type="protein sequence ID" value="UUX47978.1"/>
    <property type="molecule type" value="Genomic_DNA"/>
</dbReference>
<reference evidence="7" key="1">
    <citation type="submission" date="2022-08" db="EMBL/GenBank/DDBJ databases">
        <title>Nisaea acidiphila sp. nov., isolated from a marine algal debris and emended description of the genus Nisaea Urios et al. 2008.</title>
        <authorList>
            <person name="Kwon K."/>
        </authorList>
    </citation>
    <scope>NUCLEOTIDE SEQUENCE</scope>
    <source>
        <strain evidence="7">MEBiC11861</strain>
    </source>
</reference>
<accession>A0A9J7ALZ1</accession>
<evidence type="ECO:0000256" key="6">
    <source>
        <dbReference type="SAM" id="Phobius"/>
    </source>
</evidence>
<keyword evidence="5 6" id="KW-0472">Membrane</keyword>
<dbReference type="GO" id="GO:0005886">
    <property type="term" value="C:plasma membrane"/>
    <property type="evidence" value="ECO:0007669"/>
    <property type="project" value="UniProtKB-SubCell"/>
</dbReference>
<keyword evidence="8" id="KW-1185">Reference proteome</keyword>
<dbReference type="InterPro" id="IPR001123">
    <property type="entry name" value="LeuE-type"/>
</dbReference>
<evidence type="ECO:0000256" key="3">
    <source>
        <dbReference type="ARBA" id="ARBA00022692"/>
    </source>
</evidence>
<dbReference type="RefSeq" id="WP_257766487.1">
    <property type="nucleotide sequence ID" value="NZ_CP102480.1"/>
</dbReference>
<gene>
    <name evidence="7" type="ORF">NUH88_11160</name>
</gene>
<evidence type="ECO:0000256" key="1">
    <source>
        <dbReference type="ARBA" id="ARBA00004651"/>
    </source>
</evidence>
<evidence type="ECO:0000313" key="8">
    <source>
        <dbReference type="Proteomes" id="UP001060336"/>
    </source>
</evidence>
<keyword evidence="2" id="KW-1003">Cell membrane</keyword>
<dbReference type="AlphaFoldDB" id="A0A9J7ALZ1"/>
<feature type="transmembrane region" description="Helical" evidence="6">
    <location>
        <begin position="77"/>
        <end position="99"/>
    </location>
</feature>
<feature type="transmembrane region" description="Helical" evidence="6">
    <location>
        <begin position="40"/>
        <end position="65"/>
    </location>
</feature>
<dbReference type="PANTHER" id="PTHR30086:SF20">
    <property type="entry name" value="ARGININE EXPORTER PROTEIN ARGO-RELATED"/>
    <property type="match status" value="1"/>
</dbReference>
<organism evidence="7 8">
    <name type="scientific">Nisaea acidiphila</name>
    <dbReference type="NCBI Taxonomy" id="1862145"/>
    <lineage>
        <taxon>Bacteria</taxon>
        <taxon>Pseudomonadati</taxon>
        <taxon>Pseudomonadota</taxon>
        <taxon>Alphaproteobacteria</taxon>
        <taxon>Rhodospirillales</taxon>
        <taxon>Thalassobaculaceae</taxon>
        <taxon>Nisaea</taxon>
    </lineage>
</organism>
<dbReference type="KEGG" id="naci:NUH88_11160"/>
<dbReference type="GO" id="GO:0033228">
    <property type="term" value="P:cysteine export across plasma membrane"/>
    <property type="evidence" value="ECO:0007669"/>
    <property type="project" value="TreeGrafter"/>
</dbReference>
<feature type="transmembrane region" description="Helical" evidence="6">
    <location>
        <begin position="142"/>
        <end position="167"/>
    </location>
</feature>
<evidence type="ECO:0000256" key="2">
    <source>
        <dbReference type="ARBA" id="ARBA00022475"/>
    </source>
</evidence>
<dbReference type="GO" id="GO:0015171">
    <property type="term" value="F:amino acid transmembrane transporter activity"/>
    <property type="evidence" value="ECO:0007669"/>
    <property type="project" value="TreeGrafter"/>
</dbReference>
<sequence length="198" mass="20752">MLEDWIAGFAIFALTLSITPGPNNTLFATSGVNFGIARSVPHILGVAIGFPVMISAVALGLWSLLEAVPGLLEALHYASMAFLVYLAWKIAGGSADNLGRPARPMRFHEAAAFQWVNPKAWLIAAGAITTFGGALADGSSAIAARLPVMCILFFAAVIISGFTWAGIGAGLSRWLQGTRLRIANIALALLLLSSLFLA</sequence>
<evidence type="ECO:0000256" key="4">
    <source>
        <dbReference type="ARBA" id="ARBA00022989"/>
    </source>
</evidence>